<dbReference type="AlphaFoldDB" id="A0AAX6EBH5"/>
<dbReference type="Proteomes" id="UP001140949">
    <property type="component" value="Unassembled WGS sequence"/>
</dbReference>
<proteinExistence type="predicted"/>
<evidence type="ECO:0000313" key="2">
    <source>
        <dbReference type="EMBL" id="KAJ6801426.1"/>
    </source>
</evidence>
<gene>
    <name evidence="2" type="ORF">M6B38_197830</name>
</gene>
<sequence>MGGMCSGRICYLFRFYLYNYQFWMFKMYENYILWLYMFVVGQVLDVCG</sequence>
<keyword evidence="1" id="KW-0812">Transmembrane</keyword>
<evidence type="ECO:0000313" key="3">
    <source>
        <dbReference type="Proteomes" id="UP001140949"/>
    </source>
</evidence>
<reference evidence="2" key="1">
    <citation type="journal article" date="2023" name="GigaByte">
        <title>Genome assembly of the bearded iris, Iris pallida Lam.</title>
        <authorList>
            <person name="Bruccoleri R.E."/>
            <person name="Oakeley E.J."/>
            <person name="Faust A.M.E."/>
            <person name="Altorfer M."/>
            <person name="Dessus-Babus S."/>
            <person name="Burckhardt D."/>
            <person name="Oertli M."/>
            <person name="Naumann U."/>
            <person name="Petersen F."/>
            <person name="Wong J."/>
        </authorList>
    </citation>
    <scope>NUCLEOTIDE SEQUENCE</scope>
    <source>
        <strain evidence="2">GSM-AAB239-AS_SAM_17_03QT</strain>
    </source>
</reference>
<keyword evidence="3" id="KW-1185">Reference proteome</keyword>
<organism evidence="2 3">
    <name type="scientific">Iris pallida</name>
    <name type="common">Sweet iris</name>
    <dbReference type="NCBI Taxonomy" id="29817"/>
    <lineage>
        <taxon>Eukaryota</taxon>
        <taxon>Viridiplantae</taxon>
        <taxon>Streptophyta</taxon>
        <taxon>Embryophyta</taxon>
        <taxon>Tracheophyta</taxon>
        <taxon>Spermatophyta</taxon>
        <taxon>Magnoliopsida</taxon>
        <taxon>Liliopsida</taxon>
        <taxon>Asparagales</taxon>
        <taxon>Iridaceae</taxon>
        <taxon>Iridoideae</taxon>
        <taxon>Irideae</taxon>
        <taxon>Iris</taxon>
    </lineage>
</organism>
<name>A0AAX6EBH5_IRIPA</name>
<accession>A0AAX6EBH5</accession>
<keyword evidence="1" id="KW-1133">Transmembrane helix</keyword>
<comment type="caution">
    <text evidence="2">The sequence shown here is derived from an EMBL/GenBank/DDBJ whole genome shotgun (WGS) entry which is preliminary data.</text>
</comment>
<dbReference type="EMBL" id="JANAVB010038018">
    <property type="protein sequence ID" value="KAJ6801426.1"/>
    <property type="molecule type" value="Genomic_DNA"/>
</dbReference>
<reference evidence="2" key="2">
    <citation type="submission" date="2023-04" db="EMBL/GenBank/DDBJ databases">
        <authorList>
            <person name="Bruccoleri R.E."/>
            <person name="Oakeley E.J."/>
            <person name="Faust A.-M."/>
            <person name="Dessus-Babus S."/>
            <person name="Altorfer M."/>
            <person name="Burckhardt D."/>
            <person name="Oertli M."/>
            <person name="Naumann U."/>
            <person name="Petersen F."/>
            <person name="Wong J."/>
        </authorList>
    </citation>
    <scope>NUCLEOTIDE SEQUENCE</scope>
    <source>
        <strain evidence="2">GSM-AAB239-AS_SAM_17_03QT</strain>
        <tissue evidence="2">Leaf</tissue>
    </source>
</reference>
<evidence type="ECO:0000256" key="1">
    <source>
        <dbReference type="SAM" id="Phobius"/>
    </source>
</evidence>
<keyword evidence="1" id="KW-0472">Membrane</keyword>
<protein>
    <submittedName>
        <fullName evidence="2">Mitochondrial dicarboxylate/tricarboxylate transporter DTC-like</fullName>
    </submittedName>
</protein>
<feature type="transmembrane region" description="Helical" evidence="1">
    <location>
        <begin position="31"/>
        <end position="47"/>
    </location>
</feature>